<accession>A0A1M5E2W9</accession>
<gene>
    <name evidence="1" type="ORF">SAMN02745131_03402</name>
</gene>
<sequence>MNPTFSLSTSQLFNLSTFAFLRAFAPLRQRISFIVLIGLLSNFQSSAQLVPLGHWYTNEVNSLSGGDTVRFTAMKPMMVSSVPQERIDAEGWLLKGWDRVPPPKRSFGSRLLNGHLLEVHEEGVHLFVDPIIDLSLGKSSGRNEATYQSSRGIRLEGTVGDKFFFRTSFVENQARFPRYIDSAVRNNGYVVPGSGMARNFGQKGFDYSQSQAVVAFVPSTHFNAMLGYGKNFIGDGYRSLLLSDNAFSYPYLRLNAQFWRIHYTVLYNQYLNLRNRVGDTYQRKFATTHFASIRVGRKLELGFFENVLWQGSDSTGRGFELQYLNPVLFLRPVEFSVGSPDNSMFGFSGKYQVSGHTFLYSQLMLDDFNFGATRSSGKQHLNNKYGIQLGLWTKDLFKIAGLNYRLEYNTVRPYSYGHRKIAQNYTHYNQALAHPLGANFHELVNQLSYSHGRWYGLFHSTLALIGEDVNGILYGNNLWGGEAGVPQLGSYTLQGEKTSLMYNRLQAGWVVNPAMNLRVEVELGQRSRVNDLRSQREGFFSVGVKTALENFYHDF</sequence>
<dbReference type="AlphaFoldDB" id="A0A1M5E2W9"/>
<evidence type="ECO:0000313" key="1">
    <source>
        <dbReference type="EMBL" id="SHF73618.1"/>
    </source>
</evidence>
<dbReference type="InterPro" id="IPR038636">
    <property type="entry name" value="Wzi_sf"/>
</dbReference>
<dbReference type="Proteomes" id="UP000184048">
    <property type="component" value="Unassembled WGS sequence"/>
</dbReference>
<dbReference type="STRING" id="1121884.SAMN02745131_03402"/>
<protein>
    <recommendedName>
        <fullName evidence="3">Capsule assembly protein Wzi</fullName>
    </recommendedName>
</protein>
<reference evidence="1 2" key="1">
    <citation type="submission" date="2016-11" db="EMBL/GenBank/DDBJ databases">
        <authorList>
            <person name="Jaros S."/>
            <person name="Januszkiewicz K."/>
            <person name="Wedrychowicz H."/>
        </authorList>
    </citation>
    <scope>NUCLEOTIDE SEQUENCE [LARGE SCALE GENOMIC DNA]</scope>
    <source>
        <strain evidence="1 2">DSM 18119</strain>
    </source>
</reference>
<proteinExistence type="predicted"/>
<dbReference type="EMBL" id="FQUU01000017">
    <property type="protein sequence ID" value="SHF73618.1"/>
    <property type="molecule type" value="Genomic_DNA"/>
</dbReference>
<dbReference type="RefSeq" id="WP_139256473.1">
    <property type="nucleotide sequence ID" value="NZ_FQUU01000017.1"/>
</dbReference>
<organism evidence="1 2">
    <name type="scientific">Flavisolibacter ginsengisoli DSM 18119</name>
    <dbReference type="NCBI Taxonomy" id="1121884"/>
    <lineage>
        <taxon>Bacteria</taxon>
        <taxon>Pseudomonadati</taxon>
        <taxon>Bacteroidota</taxon>
        <taxon>Chitinophagia</taxon>
        <taxon>Chitinophagales</taxon>
        <taxon>Chitinophagaceae</taxon>
        <taxon>Flavisolibacter</taxon>
    </lineage>
</organism>
<keyword evidence="2" id="KW-1185">Reference proteome</keyword>
<evidence type="ECO:0000313" key="2">
    <source>
        <dbReference type="Proteomes" id="UP000184048"/>
    </source>
</evidence>
<evidence type="ECO:0008006" key="3">
    <source>
        <dbReference type="Google" id="ProtNLM"/>
    </source>
</evidence>
<name>A0A1M5E2W9_9BACT</name>
<dbReference type="OrthoDB" id="9808260at2"/>
<dbReference type="Gene3D" id="2.40.160.130">
    <property type="entry name" value="Capsule assembly protein Wzi"/>
    <property type="match status" value="1"/>
</dbReference>